<dbReference type="Proteomes" id="UP001162483">
    <property type="component" value="Unassembled WGS sequence"/>
</dbReference>
<comment type="caution">
    <text evidence="1">The sequence shown here is derived from an EMBL/GenBank/DDBJ whole genome shotgun (WGS) entry which is preliminary data.</text>
</comment>
<name>A0ABN9AI77_9NEOB</name>
<keyword evidence="2" id="KW-1185">Reference proteome</keyword>
<evidence type="ECO:0000313" key="1">
    <source>
        <dbReference type="EMBL" id="CAI9535704.1"/>
    </source>
</evidence>
<dbReference type="EMBL" id="CATNWA010000278">
    <property type="protein sequence ID" value="CAI9535704.1"/>
    <property type="molecule type" value="Genomic_DNA"/>
</dbReference>
<protein>
    <submittedName>
        <fullName evidence="1">Uncharacterized protein</fullName>
    </submittedName>
</protein>
<organism evidence="1 2">
    <name type="scientific">Staurois parvus</name>
    <dbReference type="NCBI Taxonomy" id="386267"/>
    <lineage>
        <taxon>Eukaryota</taxon>
        <taxon>Metazoa</taxon>
        <taxon>Chordata</taxon>
        <taxon>Craniata</taxon>
        <taxon>Vertebrata</taxon>
        <taxon>Euteleostomi</taxon>
        <taxon>Amphibia</taxon>
        <taxon>Batrachia</taxon>
        <taxon>Anura</taxon>
        <taxon>Neobatrachia</taxon>
        <taxon>Ranoidea</taxon>
        <taxon>Ranidae</taxon>
        <taxon>Staurois</taxon>
    </lineage>
</organism>
<sequence length="49" mass="5518">MSCQSTPGSEEHISYTKGLQAGHQGLRVSSHWVGGGPMRCPWYLFHRLF</sequence>
<evidence type="ECO:0000313" key="2">
    <source>
        <dbReference type="Proteomes" id="UP001162483"/>
    </source>
</evidence>
<reference evidence="1" key="1">
    <citation type="submission" date="2023-05" db="EMBL/GenBank/DDBJ databases">
        <authorList>
            <person name="Stuckert A."/>
        </authorList>
    </citation>
    <scope>NUCLEOTIDE SEQUENCE</scope>
</reference>
<accession>A0ABN9AI77</accession>
<gene>
    <name evidence="1" type="ORF">SPARVUS_LOCUS905816</name>
</gene>
<proteinExistence type="predicted"/>